<protein>
    <recommendedName>
        <fullName evidence="3">Glucokinase</fullName>
        <ecNumber evidence="2">2.7.1.2</ecNumber>
    </recommendedName>
    <alternativeName>
        <fullName evidence="8">Glucose kinase</fullName>
    </alternativeName>
</protein>
<dbReference type="InterPro" id="IPR004654">
    <property type="entry name" value="ROK_glcA"/>
</dbReference>
<dbReference type="InterPro" id="IPR049874">
    <property type="entry name" value="ROK_cs"/>
</dbReference>
<evidence type="ECO:0000256" key="6">
    <source>
        <dbReference type="ARBA" id="ARBA00022777"/>
    </source>
</evidence>
<dbReference type="EC" id="2.7.1.2" evidence="2"/>
<dbReference type="NCBIfam" id="TIGR00744">
    <property type="entry name" value="ROK_glcA_fam"/>
    <property type="match status" value="1"/>
</dbReference>
<evidence type="ECO:0000256" key="3">
    <source>
        <dbReference type="ARBA" id="ARBA00014701"/>
    </source>
</evidence>
<keyword evidence="6" id="KW-0418">Kinase</keyword>
<dbReference type="PANTHER" id="PTHR18964:SF149">
    <property type="entry name" value="BIFUNCTIONAL UDP-N-ACETYLGLUCOSAMINE 2-EPIMERASE_N-ACETYLMANNOSAMINE KINASE"/>
    <property type="match status" value="1"/>
</dbReference>
<dbReference type="RefSeq" id="WP_263062003.1">
    <property type="nucleotide sequence ID" value="NZ_JAOUSE010000040.1"/>
</dbReference>
<evidence type="ECO:0000313" key="10">
    <source>
        <dbReference type="Proteomes" id="UP001208656"/>
    </source>
</evidence>
<dbReference type="EMBL" id="JAOUSE010000040">
    <property type="protein sequence ID" value="MCU9595138.1"/>
    <property type="molecule type" value="Genomic_DNA"/>
</dbReference>
<comment type="caution">
    <text evidence="9">The sequence shown here is derived from an EMBL/GenBank/DDBJ whole genome shotgun (WGS) entry which is preliminary data.</text>
</comment>
<dbReference type="InterPro" id="IPR043129">
    <property type="entry name" value="ATPase_NBD"/>
</dbReference>
<dbReference type="SUPFAM" id="SSF53067">
    <property type="entry name" value="Actin-like ATPase domain"/>
    <property type="match status" value="1"/>
</dbReference>
<dbReference type="Gene3D" id="3.30.420.40">
    <property type="match status" value="2"/>
</dbReference>
<evidence type="ECO:0000256" key="1">
    <source>
        <dbReference type="ARBA" id="ARBA00006479"/>
    </source>
</evidence>
<evidence type="ECO:0000256" key="2">
    <source>
        <dbReference type="ARBA" id="ARBA00012323"/>
    </source>
</evidence>
<evidence type="ECO:0000256" key="4">
    <source>
        <dbReference type="ARBA" id="ARBA00022679"/>
    </source>
</evidence>
<keyword evidence="10" id="KW-1185">Reference proteome</keyword>
<accession>A0ABT2WHK3</accession>
<name>A0ABT2WHK3_9BACI</name>
<keyword evidence="4 9" id="KW-0808">Transferase</keyword>
<dbReference type="Proteomes" id="UP001208656">
    <property type="component" value="Unassembled WGS sequence"/>
</dbReference>
<evidence type="ECO:0000256" key="5">
    <source>
        <dbReference type="ARBA" id="ARBA00022741"/>
    </source>
</evidence>
<dbReference type="Pfam" id="PF00480">
    <property type="entry name" value="ROK"/>
    <property type="match status" value="1"/>
</dbReference>
<proteinExistence type="inferred from homology"/>
<comment type="similarity">
    <text evidence="1">Belongs to the ROK (NagC/XylR) family.</text>
</comment>
<evidence type="ECO:0000256" key="7">
    <source>
        <dbReference type="ARBA" id="ARBA00022840"/>
    </source>
</evidence>
<organism evidence="9 10">
    <name type="scientific">Pallidibacillus thermolactis</name>
    <dbReference type="NCBI Taxonomy" id="251051"/>
    <lineage>
        <taxon>Bacteria</taxon>
        <taxon>Bacillati</taxon>
        <taxon>Bacillota</taxon>
        <taxon>Bacilli</taxon>
        <taxon>Bacillales</taxon>
        <taxon>Bacillaceae</taxon>
        <taxon>Pallidibacillus</taxon>
    </lineage>
</organism>
<dbReference type="GO" id="GO:0004340">
    <property type="term" value="F:glucokinase activity"/>
    <property type="evidence" value="ECO:0007669"/>
    <property type="project" value="UniProtKB-EC"/>
</dbReference>
<dbReference type="PANTHER" id="PTHR18964">
    <property type="entry name" value="ROK (REPRESSOR, ORF, KINASE) FAMILY"/>
    <property type="match status" value="1"/>
</dbReference>
<evidence type="ECO:0000313" key="9">
    <source>
        <dbReference type="EMBL" id="MCU9595138.1"/>
    </source>
</evidence>
<sequence>MKQNNIFSIDVGGTAIKLAIINAEGKLQKLWQIPTNRKEEGKYIIDEIYEEFKQAIHNLQINKDDFIGVGMGAPGPILPNGVMKRATNIGWENYPLKAKLEERFQLPAFVENDANCAALGEMWQGAGKGLKNLVCITLGTGVGGGVIVNGEVVSGTSGGGGEIGHITVQYKNGAPCNCGKKGCIETIASATGVVRLAMEKIKRSNEETALTRLYKKYGKITAKDVFDLAAGNDPVCVQIVEEVCFYLGHVLGTLSSTLNPDAFIIGGGVSDAGETLLMPLEKYYRQFAFPSTVDDTKIIRATLGNQAGVYGAAYLVKNKLSYH</sequence>
<evidence type="ECO:0000256" key="8">
    <source>
        <dbReference type="ARBA" id="ARBA00032386"/>
    </source>
</evidence>
<dbReference type="PROSITE" id="PS01125">
    <property type="entry name" value="ROK"/>
    <property type="match status" value="1"/>
</dbReference>
<reference evidence="9 10" key="1">
    <citation type="submission" date="2022-10" db="EMBL/GenBank/DDBJ databases">
        <title>Description of Fervidibacillus gen. nov. in the family Fervidibacillaceae fam. nov. with two species, Fervidibacillus albus sp. nov., and Fervidibacillus halotolerans sp. nov., isolated from tidal flat sediments.</title>
        <authorList>
            <person name="Kwon K.K."/>
            <person name="Yang S.-H."/>
        </authorList>
    </citation>
    <scope>NUCLEOTIDE SEQUENCE [LARGE SCALE GENOMIC DNA]</scope>
    <source>
        <strain evidence="9 10">DSM 23332</strain>
    </source>
</reference>
<gene>
    <name evidence="9" type="ORF">OEV82_11885</name>
</gene>
<keyword evidence="7" id="KW-0067">ATP-binding</keyword>
<dbReference type="InterPro" id="IPR000600">
    <property type="entry name" value="ROK"/>
</dbReference>
<keyword evidence="5" id="KW-0547">Nucleotide-binding</keyword>